<evidence type="ECO:0000259" key="1">
    <source>
        <dbReference type="Pfam" id="PF00850"/>
    </source>
</evidence>
<dbReference type="InterPro" id="IPR023696">
    <property type="entry name" value="Ureohydrolase_dom_sf"/>
</dbReference>
<dbReference type="Pfam" id="PF00850">
    <property type="entry name" value="Hist_deacetyl"/>
    <property type="match status" value="1"/>
</dbReference>
<dbReference type="InterPro" id="IPR037138">
    <property type="entry name" value="His_deacetylse_dom_sf"/>
</dbReference>
<organism evidence="2 3">
    <name type="scientific">Nocardia terpenica</name>
    <dbReference type="NCBI Taxonomy" id="455432"/>
    <lineage>
        <taxon>Bacteria</taxon>
        <taxon>Bacillati</taxon>
        <taxon>Actinomycetota</taxon>
        <taxon>Actinomycetes</taxon>
        <taxon>Mycobacteriales</taxon>
        <taxon>Nocardiaceae</taxon>
        <taxon>Nocardia</taxon>
    </lineage>
</organism>
<dbReference type="PANTHER" id="PTHR10625">
    <property type="entry name" value="HISTONE DEACETYLASE HDAC1-RELATED"/>
    <property type="match status" value="1"/>
</dbReference>
<feature type="domain" description="Histone deacetylase" evidence="1">
    <location>
        <begin position="3"/>
        <end position="96"/>
    </location>
</feature>
<accession>A0A6G9ZB58</accession>
<dbReference type="EMBL" id="CP046173">
    <property type="protein sequence ID" value="QIS22650.1"/>
    <property type="molecule type" value="Genomic_DNA"/>
</dbReference>
<dbReference type="GO" id="GO:0040029">
    <property type="term" value="P:epigenetic regulation of gene expression"/>
    <property type="evidence" value="ECO:0007669"/>
    <property type="project" value="TreeGrafter"/>
</dbReference>
<gene>
    <name evidence="2" type="ORF">F6W96_34220</name>
</gene>
<reference evidence="2 3" key="1">
    <citation type="journal article" date="2019" name="ACS Chem. Biol.">
        <title>Identification and Mobilization of a Cryptic Antibiotic Biosynthesis Gene Locus from a Human-Pathogenic Nocardia Isolate.</title>
        <authorList>
            <person name="Herisse M."/>
            <person name="Ishida K."/>
            <person name="Porter J.L."/>
            <person name="Howden B."/>
            <person name="Hertweck C."/>
            <person name="Stinear T.P."/>
            <person name="Pidot S.J."/>
        </authorList>
    </citation>
    <scope>NUCLEOTIDE SEQUENCE [LARGE SCALE GENOMIC DNA]</scope>
    <source>
        <strain evidence="2 3">AUSMDU00012715</strain>
    </source>
</reference>
<sequence length="148" mass="15447">MDDRGTGYNINVPLPPGTGDDGYRYTADRVVAPALAAFGPELIMVACGFDANAMDPLARQLVTSAGFAALTWTVMEAARDTAHGRLVLVAEGGYSPFCGLATMQTLAGTHVLDDPLLPIVGSMGGQRLEPHQKDVIDRAASFVADIAG</sequence>
<dbReference type="GO" id="GO:0004407">
    <property type="term" value="F:histone deacetylase activity"/>
    <property type="evidence" value="ECO:0007669"/>
    <property type="project" value="TreeGrafter"/>
</dbReference>
<dbReference type="AlphaFoldDB" id="A0A6G9ZB58"/>
<proteinExistence type="predicted"/>
<dbReference type="Gene3D" id="3.40.800.20">
    <property type="entry name" value="Histone deacetylase domain"/>
    <property type="match status" value="1"/>
</dbReference>
<name>A0A6G9ZB58_9NOCA</name>
<evidence type="ECO:0000313" key="3">
    <source>
        <dbReference type="Proteomes" id="UP000500953"/>
    </source>
</evidence>
<protein>
    <recommendedName>
        <fullName evidence="1">Histone deacetylase domain-containing protein</fullName>
    </recommendedName>
</protein>
<evidence type="ECO:0000313" key="2">
    <source>
        <dbReference type="EMBL" id="QIS22650.1"/>
    </source>
</evidence>
<dbReference type="PANTHER" id="PTHR10625:SF10">
    <property type="entry name" value="HISTONE DEACETYLASE HDAC1"/>
    <property type="match status" value="1"/>
</dbReference>
<dbReference type="SUPFAM" id="SSF52768">
    <property type="entry name" value="Arginase/deacetylase"/>
    <property type="match status" value="1"/>
</dbReference>
<dbReference type="InterPro" id="IPR023801">
    <property type="entry name" value="His_deacetylse_dom"/>
</dbReference>
<dbReference type="Proteomes" id="UP000500953">
    <property type="component" value="Chromosome"/>
</dbReference>